<evidence type="ECO:0000259" key="2">
    <source>
        <dbReference type="PROSITE" id="PS50110"/>
    </source>
</evidence>
<proteinExistence type="predicted"/>
<dbReference type="SMART" id="SM00448">
    <property type="entry name" value="REC"/>
    <property type="match status" value="1"/>
</dbReference>
<dbReference type="PANTHER" id="PTHR44591">
    <property type="entry name" value="STRESS RESPONSE REGULATOR PROTEIN 1"/>
    <property type="match status" value="1"/>
</dbReference>
<organism evidence="3">
    <name type="scientific">hydrocarbon metagenome</name>
    <dbReference type="NCBI Taxonomy" id="938273"/>
    <lineage>
        <taxon>unclassified sequences</taxon>
        <taxon>metagenomes</taxon>
        <taxon>ecological metagenomes</taxon>
    </lineage>
</organism>
<evidence type="ECO:0000256" key="1">
    <source>
        <dbReference type="ARBA" id="ARBA00022553"/>
    </source>
</evidence>
<feature type="domain" description="Response regulatory" evidence="2">
    <location>
        <begin position="2"/>
        <end position="118"/>
    </location>
</feature>
<dbReference type="AlphaFoldDB" id="A0A0W8G0Y3"/>
<dbReference type="PROSITE" id="PS50110">
    <property type="entry name" value="RESPONSE_REGULATORY"/>
    <property type="match status" value="1"/>
</dbReference>
<reference evidence="3" key="1">
    <citation type="journal article" date="2015" name="Proc. Natl. Acad. Sci. U.S.A.">
        <title>Networks of energetic and metabolic interactions define dynamics in microbial communities.</title>
        <authorList>
            <person name="Embree M."/>
            <person name="Liu J.K."/>
            <person name="Al-Bassam M.M."/>
            <person name="Zengler K."/>
        </authorList>
    </citation>
    <scope>NUCLEOTIDE SEQUENCE</scope>
</reference>
<dbReference type="Gene3D" id="3.40.50.2300">
    <property type="match status" value="1"/>
</dbReference>
<evidence type="ECO:0000313" key="3">
    <source>
        <dbReference type="EMBL" id="KUG26773.1"/>
    </source>
</evidence>
<sequence>MTILIADRSWEIRERIRELINDIYDNPEIFETDSSSEAMSIIKSQKPNLVITDIDLENGSGLNILGQLRNLNSNTLKIIFTNQQKYNLEEISRKMGADHFLSKAHDIVKIKKILIDSNSRLNHNNYLSN</sequence>
<dbReference type="PANTHER" id="PTHR44591:SF3">
    <property type="entry name" value="RESPONSE REGULATORY DOMAIN-CONTAINING PROTEIN"/>
    <property type="match status" value="1"/>
</dbReference>
<dbReference type="Pfam" id="PF00072">
    <property type="entry name" value="Response_reg"/>
    <property type="match status" value="1"/>
</dbReference>
<accession>A0A0W8G0Y3</accession>
<comment type="caution">
    <text evidence="3">The sequence shown here is derived from an EMBL/GenBank/DDBJ whole genome shotgun (WGS) entry which is preliminary data.</text>
</comment>
<dbReference type="InterPro" id="IPR001789">
    <property type="entry name" value="Sig_transdc_resp-reg_receiver"/>
</dbReference>
<keyword evidence="1" id="KW-0597">Phosphoprotein</keyword>
<dbReference type="SUPFAM" id="SSF52172">
    <property type="entry name" value="CheY-like"/>
    <property type="match status" value="1"/>
</dbReference>
<dbReference type="CDD" id="cd00156">
    <property type="entry name" value="REC"/>
    <property type="match status" value="1"/>
</dbReference>
<dbReference type="InterPro" id="IPR011006">
    <property type="entry name" value="CheY-like_superfamily"/>
</dbReference>
<gene>
    <name evidence="3" type="ORF">ASZ90_003387</name>
</gene>
<protein>
    <recommendedName>
        <fullName evidence="2">Response regulatory domain-containing protein</fullName>
    </recommendedName>
</protein>
<dbReference type="GO" id="GO:0000160">
    <property type="term" value="P:phosphorelay signal transduction system"/>
    <property type="evidence" value="ECO:0007669"/>
    <property type="project" value="InterPro"/>
</dbReference>
<dbReference type="EMBL" id="LNQE01000408">
    <property type="protein sequence ID" value="KUG26773.1"/>
    <property type="molecule type" value="Genomic_DNA"/>
</dbReference>
<name>A0A0W8G0Y3_9ZZZZ</name>
<dbReference type="InterPro" id="IPR050595">
    <property type="entry name" value="Bact_response_regulator"/>
</dbReference>